<keyword evidence="1" id="KW-0472">Membrane</keyword>
<evidence type="ECO:0000313" key="2">
    <source>
        <dbReference type="EMBL" id="PSM52673.1"/>
    </source>
</evidence>
<proteinExistence type="predicted"/>
<keyword evidence="3" id="KW-1185">Reference proteome</keyword>
<evidence type="ECO:0000313" key="3">
    <source>
        <dbReference type="Proteomes" id="UP000240535"/>
    </source>
</evidence>
<dbReference type="AlphaFoldDB" id="A0A2P8R2E7"/>
<accession>A0A2P8R2E7</accession>
<name>A0A2P8R2E7_9BACT</name>
<keyword evidence="1" id="KW-0812">Transmembrane</keyword>
<sequence>MTKIITILFITGIFCIFIGLSIFIYSILKYPKRKQKIFSIMNKEEVMKYNQISKIKREKRSEQEQEFYFKNKQLYIATTGSKWFKIGYIFIFLAITGWIYYYVI</sequence>
<evidence type="ECO:0000256" key="1">
    <source>
        <dbReference type="SAM" id="Phobius"/>
    </source>
</evidence>
<protein>
    <submittedName>
        <fullName evidence="2">Uncharacterized protein</fullName>
    </submittedName>
</protein>
<comment type="caution">
    <text evidence="2">The sequence shown here is derived from an EMBL/GenBank/DDBJ whole genome shotgun (WGS) entry which is preliminary data.</text>
</comment>
<feature type="transmembrane region" description="Helical" evidence="1">
    <location>
        <begin position="83"/>
        <end position="103"/>
    </location>
</feature>
<dbReference type="Proteomes" id="UP000240535">
    <property type="component" value="Unassembled WGS sequence"/>
</dbReference>
<organism evidence="2 3">
    <name type="scientific">Campylobacter blaseri</name>
    <dbReference type="NCBI Taxonomy" id="2042961"/>
    <lineage>
        <taxon>Bacteria</taxon>
        <taxon>Pseudomonadati</taxon>
        <taxon>Campylobacterota</taxon>
        <taxon>Epsilonproteobacteria</taxon>
        <taxon>Campylobacterales</taxon>
        <taxon>Campylobacteraceae</taxon>
        <taxon>Campylobacter</taxon>
    </lineage>
</organism>
<keyword evidence="1" id="KW-1133">Transmembrane helix</keyword>
<dbReference type="RefSeq" id="WP_106870398.1">
    <property type="nucleotide sequence ID" value="NZ_CP053841.1"/>
</dbReference>
<feature type="transmembrane region" description="Helical" evidence="1">
    <location>
        <begin position="6"/>
        <end position="28"/>
    </location>
</feature>
<dbReference type="EMBL" id="PDHH01000002">
    <property type="protein sequence ID" value="PSM52673.1"/>
    <property type="molecule type" value="Genomic_DNA"/>
</dbReference>
<reference evidence="3" key="1">
    <citation type="submission" date="2017-10" db="EMBL/GenBank/DDBJ databases">
        <title>Campylobacter species from seals.</title>
        <authorList>
            <person name="Gilbert M.J."/>
            <person name="Zomer A.L."/>
            <person name="Timmerman A.J."/>
            <person name="Duim B."/>
            <person name="Wagenaar J.A."/>
        </authorList>
    </citation>
    <scope>NUCLEOTIDE SEQUENCE [LARGE SCALE GENOMIC DNA]</scope>
    <source>
        <strain evidence="3">17S00004-5</strain>
    </source>
</reference>
<gene>
    <name evidence="2" type="ORF">CQ405_02775</name>
</gene>